<sequence>MKKLCLIASVALLQMNIASASPVEYTLGGEWYKETYREYVQGNERFMQQRGNLWSFNGAVKYNFNQQHSLKLAGRYSKGKINYIGGVNGDEENPEGSPYGSVTQKGAPRNSFDIRLTYQYSMPVYQDISAFIEPGFGYRELNDHSTRIQHDDYDRKNKLFYAHLAVGMVIPFATNYEFTPRVAYNQLIRGKQYSYMESTIVNKQRNGKGVEVDLLVSARLPYDTKLTFGPFYRGWKVFDSNEAEEIFEPKNYTHEVGVKVTYTF</sequence>
<evidence type="ECO:0000313" key="3">
    <source>
        <dbReference type="EMBL" id="PJG85074.1"/>
    </source>
</evidence>
<organism evidence="3 4">
    <name type="scientific">Conservatibacter flavescens</name>
    <dbReference type="NCBI Taxonomy" id="28161"/>
    <lineage>
        <taxon>Bacteria</taxon>
        <taxon>Pseudomonadati</taxon>
        <taxon>Pseudomonadota</taxon>
        <taxon>Gammaproteobacteria</taxon>
        <taxon>Pasteurellales</taxon>
        <taxon>Pasteurellaceae</taxon>
        <taxon>Conservatibacter</taxon>
    </lineage>
</organism>
<protein>
    <submittedName>
        <fullName evidence="3">Uncharacterized protein</fullName>
    </submittedName>
</protein>
<evidence type="ECO:0000256" key="2">
    <source>
        <dbReference type="SAM" id="SignalP"/>
    </source>
</evidence>
<dbReference type="AlphaFoldDB" id="A0A2M8S1T3"/>
<dbReference type="InterPro" id="IPR020080">
    <property type="entry name" value="OM_adhesin/peptidase_omptin"/>
</dbReference>
<dbReference type="EMBL" id="PHHA01000018">
    <property type="protein sequence ID" value="PJG85074.1"/>
    <property type="molecule type" value="Genomic_DNA"/>
</dbReference>
<feature type="region of interest" description="Disordered" evidence="1">
    <location>
        <begin position="87"/>
        <end position="106"/>
    </location>
</feature>
<dbReference type="Proteomes" id="UP000229329">
    <property type="component" value="Unassembled WGS sequence"/>
</dbReference>
<name>A0A2M8S1T3_9PAST</name>
<dbReference type="OrthoDB" id="597531at2"/>
<proteinExistence type="predicted"/>
<evidence type="ECO:0000256" key="1">
    <source>
        <dbReference type="SAM" id="MobiDB-lite"/>
    </source>
</evidence>
<feature type="chain" id="PRO_5014598365" evidence="2">
    <location>
        <begin position="21"/>
        <end position="264"/>
    </location>
</feature>
<dbReference type="GO" id="GO:0004190">
    <property type="term" value="F:aspartic-type endopeptidase activity"/>
    <property type="evidence" value="ECO:0007669"/>
    <property type="project" value="InterPro"/>
</dbReference>
<dbReference type="RefSeq" id="WP_100288932.1">
    <property type="nucleotide sequence ID" value="NZ_PHHA01000018.1"/>
</dbReference>
<keyword evidence="2" id="KW-0732">Signal</keyword>
<dbReference type="SUPFAM" id="SSF69917">
    <property type="entry name" value="OMPT-like"/>
    <property type="match status" value="1"/>
</dbReference>
<keyword evidence="4" id="KW-1185">Reference proteome</keyword>
<feature type="signal peptide" evidence="2">
    <location>
        <begin position="1"/>
        <end position="20"/>
    </location>
</feature>
<comment type="caution">
    <text evidence="3">The sequence shown here is derived from an EMBL/GenBank/DDBJ whole genome shotgun (WGS) entry which is preliminary data.</text>
</comment>
<accession>A0A2M8S1T3</accession>
<evidence type="ECO:0000313" key="4">
    <source>
        <dbReference type="Proteomes" id="UP000229329"/>
    </source>
</evidence>
<dbReference type="Gene3D" id="2.40.128.100">
    <property type="entry name" value="OPCA outer membrane adhesin/invasin"/>
    <property type="match status" value="1"/>
</dbReference>
<gene>
    <name evidence="3" type="ORF">CVP05_07395</name>
</gene>
<reference evidence="3 4" key="1">
    <citation type="submission" date="2017-11" db="EMBL/GenBank/DDBJ databases">
        <title>Reclassification of Bisgaard taxon 7 as Conservatibacter flavescens gen. nov., sp. nov.</title>
        <authorList>
            <person name="Christensen H."/>
        </authorList>
    </citation>
    <scope>NUCLEOTIDE SEQUENCE [LARGE SCALE GENOMIC DNA]</scope>
    <source>
        <strain evidence="3 4">7_4</strain>
    </source>
</reference>